<feature type="compositionally biased region" description="Acidic residues" evidence="1">
    <location>
        <begin position="295"/>
        <end position="319"/>
    </location>
</feature>
<organism evidence="2 3">
    <name type="scientific">Athelia psychrophila</name>
    <dbReference type="NCBI Taxonomy" id="1759441"/>
    <lineage>
        <taxon>Eukaryota</taxon>
        <taxon>Fungi</taxon>
        <taxon>Dikarya</taxon>
        <taxon>Basidiomycota</taxon>
        <taxon>Agaricomycotina</taxon>
        <taxon>Agaricomycetes</taxon>
        <taxon>Agaricomycetidae</taxon>
        <taxon>Atheliales</taxon>
        <taxon>Atheliaceae</taxon>
        <taxon>Athelia</taxon>
    </lineage>
</organism>
<evidence type="ECO:0000313" key="2">
    <source>
        <dbReference type="EMBL" id="KZP28788.1"/>
    </source>
</evidence>
<name>A0A166RY12_9AGAM</name>
<reference evidence="2 3" key="1">
    <citation type="journal article" date="2016" name="Mol. Biol. Evol.">
        <title>Comparative Genomics of Early-Diverging Mushroom-Forming Fungi Provides Insights into the Origins of Lignocellulose Decay Capabilities.</title>
        <authorList>
            <person name="Nagy L.G."/>
            <person name="Riley R."/>
            <person name="Tritt A."/>
            <person name="Adam C."/>
            <person name="Daum C."/>
            <person name="Floudas D."/>
            <person name="Sun H."/>
            <person name="Yadav J.S."/>
            <person name="Pangilinan J."/>
            <person name="Larsson K.H."/>
            <person name="Matsuura K."/>
            <person name="Barry K."/>
            <person name="Labutti K."/>
            <person name="Kuo R."/>
            <person name="Ohm R.A."/>
            <person name="Bhattacharya S.S."/>
            <person name="Shirouzu T."/>
            <person name="Yoshinaga Y."/>
            <person name="Martin F.M."/>
            <person name="Grigoriev I.V."/>
            <person name="Hibbett D.S."/>
        </authorList>
    </citation>
    <scope>NUCLEOTIDE SEQUENCE [LARGE SCALE GENOMIC DNA]</scope>
    <source>
        <strain evidence="2 3">CBS 109695</strain>
    </source>
</reference>
<feature type="region of interest" description="Disordered" evidence="1">
    <location>
        <begin position="279"/>
        <end position="319"/>
    </location>
</feature>
<keyword evidence="3" id="KW-1185">Reference proteome</keyword>
<evidence type="ECO:0000256" key="1">
    <source>
        <dbReference type="SAM" id="MobiDB-lite"/>
    </source>
</evidence>
<dbReference type="Proteomes" id="UP000076532">
    <property type="component" value="Unassembled WGS sequence"/>
</dbReference>
<dbReference type="AlphaFoldDB" id="A0A166RY12"/>
<dbReference type="EMBL" id="KV417501">
    <property type="protein sequence ID" value="KZP28788.1"/>
    <property type="molecule type" value="Genomic_DNA"/>
</dbReference>
<protein>
    <recommendedName>
        <fullName evidence="4">F-box domain-containing protein</fullName>
    </recommendedName>
</protein>
<evidence type="ECO:0008006" key="4">
    <source>
        <dbReference type="Google" id="ProtNLM"/>
    </source>
</evidence>
<gene>
    <name evidence="2" type="ORF">FIBSPDRAFT_1039165</name>
</gene>
<sequence>MFEEAPKLRDFTCHHGDLASIVLPWAQLAHCDIGARPMAEYLAILPKLPNLVKLKIELSFHDSAVPSNETIVVLPRLTKLEIDMIPDPSALLNHLTLPSLADIRHDTRWTDPHSWFDTYSWDLSSVRSLVSRSSCCVTSLALPITLISIDEARVLFSLTPELTRLESNHYSDGNWALFERRKGTNQALLPKLKVLRMDFVRGTHVGPAFMKTIISRWALTPQEKELGAVQLERFIYVVPTRLDQGDLRGHNHRCRFLLALQAQGLDVKVLEINVDGPDDSDEEYLNYEYNYHGSDDDDHSDTDSSSYEDDTDDEHDLFD</sequence>
<evidence type="ECO:0000313" key="3">
    <source>
        <dbReference type="Proteomes" id="UP000076532"/>
    </source>
</evidence>
<proteinExistence type="predicted"/>
<accession>A0A166RY12</accession>